<comment type="caution">
    <text evidence="2">The sequence shown here is derived from an EMBL/GenBank/DDBJ whole genome shotgun (WGS) entry which is preliminary data.</text>
</comment>
<evidence type="ECO:0000256" key="1">
    <source>
        <dbReference type="SAM" id="Phobius"/>
    </source>
</evidence>
<accession>A0A2A5BAC4</accession>
<keyword evidence="1" id="KW-0812">Transmembrane</keyword>
<feature type="transmembrane region" description="Helical" evidence="1">
    <location>
        <begin position="87"/>
        <end position="105"/>
    </location>
</feature>
<feature type="transmembrane region" description="Helical" evidence="1">
    <location>
        <begin position="7"/>
        <end position="26"/>
    </location>
</feature>
<reference evidence="3" key="1">
    <citation type="submission" date="2017-08" db="EMBL/GenBank/DDBJ databases">
        <title>A dynamic microbial community with high functional redundancy inhabits the cold, oxic subseafloor aquifer.</title>
        <authorList>
            <person name="Tully B.J."/>
            <person name="Wheat C.G."/>
            <person name="Glazer B.T."/>
            <person name="Huber J.A."/>
        </authorList>
    </citation>
    <scope>NUCLEOTIDE SEQUENCE [LARGE SCALE GENOMIC DNA]</scope>
</reference>
<gene>
    <name evidence="2" type="ORF">COA96_01985</name>
</gene>
<keyword evidence="1" id="KW-1133">Transmembrane helix</keyword>
<evidence type="ECO:0000313" key="3">
    <source>
        <dbReference type="Proteomes" id="UP000218327"/>
    </source>
</evidence>
<evidence type="ECO:0000313" key="2">
    <source>
        <dbReference type="EMBL" id="PCJ27956.1"/>
    </source>
</evidence>
<dbReference type="AlphaFoldDB" id="A0A2A5BAC4"/>
<organism evidence="2 3">
    <name type="scientific">SAR86 cluster bacterium</name>
    <dbReference type="NCBI Taxonomy" id="2030880"/>
    <lineage>
        <taxon>Bacteria</taxon>
        <taxon>Pseudomonadati</taxon>
        <taxon>Pseudomonadota</taxon>
        <taxon>Gammaproteobacteria</taxon>
        <taxon>SAR86 cluster</taxon>
    </lineage>
</organism>
<protein>
    <submittedName>
        <fullName evidence="2">Uncharacterized protein</fullName>
    </submittedName>
</protein>
<dbReference type="EMBL" id="NVVJ01000004">
    <property type="protein sequence ID" value="PCJ27956.1"/>
    <property type="molecule type" value="Genomic_DNA"/>
</dbReference>
<proteinExistence type="predicted"/>
<feature type="transmembrane region" description="Helical" evidence="1">
    <location>
        <begin position="38"/>
        <end position="54"/>
    </location>
</feature>
<name>A0A2A5BAC4_9GAMM</name>
<keyword evidence="1" id="KW-0472">Membrane</keyword>
<sequence length="107" mass="11691">MERQKHAFKPIAYGVIIFVTLGMAIANETLSRFGLESNYIAVFSVAFILVAILLSKNLIMLVVVITGVIALNLPEALLLQYHLDRDVLLAVVCAAILVPSVYDLFAS</sequence>
<dbReference type="Proteomes" id="UP000218327">
    <property type="component" value="Unassembled WGS sequence"/>
</dbReference>